<proteinExistence type="predicted"/>
<dbReference type="RefSeq" id="WP_344536353.1">
    <property type="nucleotide sequence ID" value="NZ_BAAATM010000008.1"/>
</dbReference>
<evidence type="ECO:0000313" key="3">
    <source>
        <dbReference type="Proteomes" id="UP001501095"/>
    </source>
</evidence>
<sequence>MPTQNPQLSPAHGSQALAPYVAMAELFVSGRIDAVGFEAGFWAEFRGLRGISDREFAVLNELFYVVEDFVADAAARDPGDVTEVELLAGARQFLTACRGL</sequence>
<dbReference type="InterPro" id="IPR015287">
    <property type="entry name" value="Colicin_D_immunity_dom"/>
</dbReference>
<feature type="domain" description="Colicin D immunity protein" evidence="1">
    <location>
        <begin position="20"/>
        <end position="94"/>
    </location>
</feature>
<evidence type="ECO:0000313" key="2">
    <source>
        <dbReference type="EMBL" id="GAA2529481.1"/>
    </source>
</evidence>
<protein>
    <recommendedName>
        <fullName evidence="1">Colicin D immunity protein domain-containing protein</fullName>
    </recommendedName>
</protein>
<dbReference type="Proteomes" id="UP001501095">
    <property type="component" value="Unassembled WGS sequence"/>
</dbReference>
<reference evidence="2 3" key="1">
    <citation type="journal article" date="2019" name="Int. J. Syst. Evol. Microbiol.">
        <title>The Global Catalogue of Microorganisms (GCM) 10K type strain sequencing project: providing services to taxonomists for standard genome sequencing and annotation.</title>
        <authorList>
            <consortium name="The Broad Institute Genomics Platform"/>
            <consortium name="The Broad Institute Genome Sequencing Center for Infectious Disease"/>
            <person name="Wu L."/>
            <person name="Ma J."/>
        </authorList>
    </citation>
    <scope>NUCLEOTIDE SEQUENCE [LARGE SCALE GENOMIC DNA]</scope>
    <source>
        <strain evidence="2 3">JCM 6924</strain>
    </source>
</reference>
<dbReference type="Pfam" id="PF09204">
    <property type="entry name" value="Colicin_immun"/>
    <property type="match status" value="1"/>
</dbReference>
<evidence type="ECO:0000259" key="1">
    <source>
        <dbReference type="Pfam" id="PF09204"/>
    </source>
</evidence>
<accession>A0ABN3NPK6</accession>
<name>A0ABN3NPK6_9ACTN</name>
<dbReference type="Gene3D" id="1.20.120.650">
    <property type="entry name" value="Colicin D"/>
    <property type="match status" value="1"/>
</dbReference>
<dbReference type="InterPro" id="IPR036471">
    <property type="entry name" value="Colicin_D_sf"/>
</dbReference>
<comment type="caution">
    <text evidence="2">The sequence shown here is derived from an EMBL/GenBank/DDBJ whole genome shotgun (WGS) entry which is preliminary data.</text>
</comment>
<keyword evidence="3" id="KW-1185">Reference proteome</keyword>
<organism evidence="2 3">
    <name type="scientific">Streptomyces levis</name>
    <dbReference type="NCBI Taxonomy" id="285566"/>
    <lineage>
        <taxon>Bacteria</taxon>
        <taxon>Bacillati</taxon>
        <taxon>Actinomycetota</taxon>
        <taxon>Actinomycetes</taxon>
        <taxon>Kitasatosporales</taxon>
        <taxon>Streptomycetaceae</taxon>
        <taxon>Streptomyces</taxon>
    </lineage>
</organism>
<dbReference type="EMBL" id="BAAATM010000008">
    <property type="protein sequence ID" value="GAA2529481.1"/>
    <property type="molecule type" value="Genomic_DNA"/>
</dbReference>
<gene>
    <name evidence="2" type="ORF">GCM10010423_25540</name>
</gene>